<dbReference type="GO" id="GO:0017004">
    <property type="term" value="P:cytochrome complex assembly"/>
    <property type="evidence" value="ECO:0007669"/>
    <property type="project" value="UniProtKB-KW"/>
</dbReference>
<dbReference type="GO" id="GO:0046872">
    <property type="term" value="F:metal ion binding"/>
    <property type="evidence" value="ECO:0007669"/>
    <property type="project" value="UniProtKB-KW"/>
</dbReference>
<name>A0A930FY71_9RHOO</name>
<feature type="domain" description="CcmH/CycL/Ccl2/NrfF N-terminal" evidence="8">
    <location>
        <begin position="19"/>
        <end position="154"/>
    </location>
</feature>
<evidence type="ECO:0000313" key="9">
    <source>
        <dbReference type="EMBL" id="MBF1163485.1"/>
    </source>
</evidence>
<dbReference type="AlphaFoldDB" id="A0A930FY71"/>
<organism evidence="9 10">
    <name type="scientific">Dechloromonas agitata</name>
    <dbReference type="NCBI Taxonomy" id="73030"/>
    <lineage>
        <taxon>Bacteria</taxon>
        <taxon>Pseudomonadati</taxon>
        <taxon>Pseudomonadota</taxon>
        <taxon>Betaproteobacteria</taxon>
        <taxon>Rhodocyclales</taxon>
        <taxon>Azonexaceae</taxon>
        <taxon>Dechloromonas</taxon>
    </lineage>
</organism>
<dbReference type="FunFam" id="1.10.8.640:FF:000001">
    <property type="entry name" value="Cytochrome c-type biogenesis protein"/>
    <property type="match status" value="1"/>
</dbReference>
<comment type="caution">
    <text evidence="9">The sequence shown here is derived from an EMBL/GenBank/DDBJ whole genome shotgun (WGS) entry which is preliminary data.</text>
</comment>
<evidence type="ECO:0000256" key="6">
    <source>
        <dbReference type="ARBA" id="ARBA00023004"/>
    </source>
</evidence>
<feature type="transmembrane region" description="Helical" evidence="7">
    <location>
        <begin position="107"/>
        <end position="125"/>
    </location>
</feature>
<evidence type="ECO:0000256" key="3">
    <source>
        <dbReference type="ARBA" id="ARBA00022723"/>
    </source>
</evidence>
<comment type="similarity">
    <text evidence="1 7">Belongs to the CcmH/CycL/Ccl2/NrfF family.</text>
</comment>
<keyword evidence="7" id="KW-0472">Membrane</keyword>
<accession>A0A930FY71</accession>
<proteinExistence type="inferred from homology"/>
<keyword evidence="7" id="KW-1133">Transmembrane helix</keyword>
<keyword evidence="7" id="KW-0812">Transmembrane</keyword>
<keyword evidence="4 7" id="KW-0732">Signal</keyword>
<dbReference type="GO" id="GO:0005886">
    <property type="term" value="C:plasma membrane"/>
    <property type="evidence" value="ECO:0007669"/>
    <property type="project" value="TreeGrafter"/>
</dbReference>
<evidence type="ECO:0000256" key="4">
    <source>
        <dbReference type="ARBA" id="ARBA00022729"/>
    </source>
</evidence>
<dbReference type="Pfam" id="PF03918">
    <property type="entry name" value="CcmH"/>
    <property type="match status" value="1"/>
</dbReference>
<dbReference type="EMBL" id="JABZMI010000002">
    <property type="protein sequence ID" value="MBF1163485.1"/>
    <property type="molecule type" value="Genomic_DNA"/>
</dbReference>
<protein>
    <recommendedName>
        <fullName evidence="7">Cytochrome c-type biogenesis protein</fullName>
    </recommendedName>
</protein>
<evidence type="ECO:0000259" key="8">
    <source>
        <dbReference type="Pfam" id="PF03918"/>
    </source>
</evidence>
<keyword evidence="6 7" id="KW-0408">Iron</keyword>
<evidence type="ECO:0000256" key="5">
    <source>
        <dbReference type="ARBA" id="ARBA00022748"/>
    </source>
</evidence>
<dbReference type="CDD" id="cd16378">
    <property type="entry name" value="CcmH_N"/>
    <property type="match status" value="1"/>
</dbReference>
<dbReference type="PANTHER" id="PTHR47870:SF1">
    <property type="entry name" value="CYTOCHROME C-TYPE BIOGENESIS PROTEIN CCMH"/>
    <property type="match status" value="1"/>
</dbReference>
<dbReference type="Gene3D" id="1.10.8.640">
    <property type="entry name" value="Cytochrome C biogenesis protein"/>
    <property type="match status" value="1"/>
</dbReference>
<dbReference type="InterPro" id="IPR005616">
    <property type="entry name" value="CcmH/CycL/Ccl2/NrfF_N"/>
</dbReference>
<dbReference type="InterPro" id="IPR038297">
    <property type="entry name" value="CcmH/CycL/NrfF/Ccl2_sf"/>
</dbReference>
<dbReference type="InterPro" id="IPR051263">
    <property type="entry name" value="C-type_cytochrome_biogenesis"/>
</dbReference>
<sequence>MRRLLAVLLLGMTLNSPSAFASSATEAAIAADPVTEKRLQKLSEELRCLVCQNQNIADSNAELAQDLRREVRTMIKDGKSDKEIIDFMVTRYGDFVLYRPPVQGNTLLLWGGPLVLLIVGIIALVRYQRRRAERVAAEDKPLSADEASRAEALLKELDNK</sequence>
<keyword evidence="3 7" id="KW-0479">Metal-binding</keyword>
<feature type="signal peptide" evidence="7">
    <location>
        <begin position="1"/>
        <end position="21"/>
    </location>
</feature>
<dbReference type="PANTHER" id="PTHR47870">
    <property type="entry name" value="CYTOCHROME C-TYPE BIOGENESIS PROTEIN CCMH"/>
    <property type="match status" value="1"/>
</dbReference>
<evidence type="ECO:0000256" key="1">
    <source>
        <dbReference type="ARBA" id="ARBA00010342"/>
    </source>
</evidence>
<evidence type="ECO:0000256" key="2">
    <source>
        <dbReference type="ARBA" id="ARBA00022617"/>
    </source>
</evidence>
<dbReference type="Proteomes" id="UP000718593">
    <property type="component" value="Unassembled WGS sequence"/>
</dbReference>
<evidence type="ECO:0000256" key="7">
    <source>
        <dbReference type="RuleBase" id="RU364112"/>
    </source>
</evidence>
<keyword evidence="5" id="KW-0201">Cytochrome c-type biogenesis</keyword>
<comment type="function">
    <text evidence="7">Possible subunit of a heme lyase.</text>
</comment>
<feature type="chain" id="PRO_5038173402" description="Cytochrome c-type biogenesis protein" evidence="7">
    <location>
        <begin position="22"/>
        <end position="160"/>
    </location>
</feature>
<reference evidence="9" key="1">
    <citation type="submission" date="2020-04" db="EMBL/GenBank/DDBJ databases">
        <title>Deep metagenomics examines the oral microbiome during advanced dental caries in children, revealing novel taxa and co-occurrences with host molecules.</title>
        <authorList>
            <person name="Baker J.L."/>
            <person name="Morton J.T."/>
            <person name="Dinis M."/>
            <person name="Alvarez R."/>
            <person name="Tran N.C."/>
            <person name="Knight R."/>
            <person name="Edlund A."/>
        </authorList>
    </citation>
    <scope>NUCLEOTIDE SEQUENCE</scope>
    <source>
        <strain evidence="9">JCVI_32_bin.24</strain>
    </source>
</reference>
<keyword evidence="2 7" id="KW-0349">Heme</keyword>
<evidence type="ECO:0000313" key="10">
    <source>
        <dbReference type="Proteomes" id="UP000718593"/>
    </source>
</evidence>
<gene>
    <name evidence="9" type="ORF">HXL68_00445</name>
</gene>